<dbReference type="EMBL" id="AMQQ01000004">
    <property type="protein sequence ID" value="EKJ97183.1"/>
    <property type="molecule type" value="Genomic_DNA"/>
</dbReference>
<keyword evidence="2" id="KW-1185">Reference proteome</keyword>
<gene>
    <name evidence="1" type="ORF">C241_02744</name>
</gene>
<comment type="caution">
    <text evidence="1">The sequence shown here is derived from an EMBL/GenBank/DDBJ whole genome shotgun (WGS) entry which is preliminary data.</text>
</comment>
<accession>A0ABP2RYB8</accession>
<sequence length="146" mass="15786">MTLPMTVTASRTIPPSWFFREGPRGASTVMLGIGFFGRDKLNTDAAVMAQHNGALIMNGERADIHQNALAINLHGAAVLALGWSVIVCRLGSGGNIMLKEGRSSSSDQRAWQLLSRIAPRRFSSSCGMRHFNVLLGCQFAVNCVCH</sequence>
<proteinExistence type="predicted"/>
<evidence type="ECO:0000313" key="1">
    <source>
        <dbReference type="EMBL" id="EKJ97183.1"/>
    </source>
</evidence>
<organism evidence="1 2">
    <name type="scientific">Bradyrhizobium lupini HPC(L)</name>
    <dbReference type="NCBI Taxonomy" id="1229491"/>
    <lineage>
        <taxon>Bacteria</taxon>
        <taxon>Pseudomonadati</taxon>
        <taxon>Pseudomonadota</taxon>
        <taxon>Alphaproteobacteria</taxon>
        <taxon>Hyphomicrobiales</taxon>
        <taxon>Nitrobacteraceae</taxon>
        <taxon>Bradyrhizobium</taxon>
    </lineage>
</organism>
<protein>
    <submittedName>
        <fullName evidence="1">Uncharacterized protein</fullName>
    </submittedName>
</protein>
<reference evidence="1 2" key="1">
    <citation type="journal article" date="2013" name="Genome Announc.">
        <title>Genome Sequence of Rhizobium lupini HPC(L) Isolated from Saline Desert Soil, Kutch (Gujarat).</title>
        <authorList>
            <person name="Agarwal L."/>
            <person name="Purohit H.J."/>
        </authorList>
    </citation>
    <scope>NUCLEOTIDE SEQUENCE [LARGE SCALE GENOMIC DNA]</scope>
    <source>
        <strain evidence="2">HPC(L)</strain>
    </source>
</reference>
<dbReference type="Proteomes" id="UP000017668">
    <property type="component" value="Unassembled WGS sequence"/>
</dbReference>
<name>A0ABP2RYB8_RHILU</name>
<evidence type="ECO:0000313" key="2">
    <source>
        <dbReference type="Proteomes" id="UP000017668"/>
    </source>
</evidence>